<dbReference type="PROSITE" id="PS50112">
    <property type="entry name" value="PAS"/>
    <property type="match status" value="1"/>
</dbReference>
<dbReference type="PROSITE" id="PS50110">
    <property type="entry name" value="RESPONSE_REGULATORY"/>
    <property type="match status" value="1"/>
</dbReference>
<evidence type="ECO:0000256" key="1">
    <source>
        <dbReference type="PROSITE-ProRule" id="PRU00169"/>
    </source>
</evidence>
<dbReference type="SUPFAM" id="SSF141868">
    <property type="entry name" value="EAL domain-like"/>
    <property type="match status" value="1"/>
</dbReference>
<dbReference type="Gene3D" id="3.30.70.270">
    <property type="match status" value="1"/>
</dbReference>
<evidence type="ECO:0000259" key="5">
    <source>
        <dbReference type="PROSITE" id="PS50883"/>
    </source>
</evidence>
<dbReference type="PROSITE" id="PS50883">
    <property type="entry name" value="EAL"/>
    <property type="match status" value="1"/>
</dbReference>
<accession>A0A6M9PDV1</accession>
<dbReference type="Proteomes" id="UP000501090">
    <property type="component" value="Chromosome"/>
</dbReference>
<feature type="coiled-coil region" evidence="2">
    <location>
        <begin position="169"/>
        <end position="212"/>
    </location>
</feature>
<dbReference type="Gene3D" id="3.20.20.450">
    <property type="entry name" value="EAL domain"/>
    <property type="match status" value="1"/>
</dbReference>
<dbReference type="Gene3D" id="3.40.50.2300">
    <property type="match status" value="1"/>
</dbReference>
<evidence type="ECO:0000313" key="8">
    <source>
        <dbReference type="Proteomes" id="UP000501090"/>
    </source>
</evidence>
<feature type="domain" description="Response regulatory" evidence="3">
    <location>
        <begin position="9"/>
        <end position="125"/>
    </location>
</feature>
<dbReference type="InterPro" id="IPR000160">
    <property type="entry name" value="GGDEF_dom"/>
</dbReference>
<gene>
    <name evidence="7" type="ORF">DN92_03510</name>
</gene>
<dbReference type="Gene3D" id="3.30.450.20">
    <property type="entry name" value="PAS domain"/>
    <property type="match status" value="1"/>
</dbReference>
<dbReference type="AlphaFoldDB" id="A0A6M9PDV1"/>
<dbReference type="InterPro" id="IPR011006">
    <property type="entry name" value="CheY-like_superfamily"/>
</dbReference>
<dbReference type="SUPFAM" id="SSF55785">
    <property type="entry name" value="PYP-like sensor domain (PAS domain)"/>
    <property type="match status" value="1"/>
</dbReference>
<sequence>MNTELNPKTILIVEDSPIQAELLRRFMTGRGLKCIVATDGEAGLISAKNSRPDLIISDIQMPALDGYQMCERLKADPAIHAIPVILLTALSDPVDVVRGLNAGAQAYITKPYDNERLLVQVQRLLSDPPQEESPDDKEPIEVEINEARYSVNASRSQILQMLVSTYDNAAHQNQLLRKLEEDLQKLNQQLEIKVAQRTAALLEEEKRALNAETRYHTLFSLLPEGVGLLNTGTWKLIEFNDVTCGQLGYLRHEFENLSLLEIIDPSEKEDLLEHLKQAVIYPQISFTSHFMTREGMPVEIDIRTRQVELDGKILLNCIFRDVSEINRARKMERELEHKASHDLITDLPSKTLLLETLSQTIHVAERKNSTVTLFAIDLSKLSTIAASLGHEAAVAIQVELADRLRAVQPKAGMVARINNEAFIFMVDGSIDASPFTELVSRITKVMNTPFLWEETNLEFEPFIGISLYPKDAKDADTLLQSAEAALFKAKKSGRKAIVLGSPELNEQVENLIREENNLREAFAKGDLEMFYQPRVDLKTGKIVGAEALMRWRDPIRGLIAPKDFIPLAEEIGLIGKMTTWALDQVCLQQRNWQDRNIDIVPISVNLVAEQFLDGQIVTTLEKTLEKNSLAPQYLEVELTESAAMQSPQKTVELLKQIKALGILIAIDDFGTGYSSLAYLEKFPIDILKIDISFVQGVTVDQHAEVITSAIIAMAKELKFLIVAEGVEIDGQRQFLSKHACEEGQGYLFSKPLPATEFADLLINHITY</sequence>
<dbReference type="CDD" id="cd01948">
    <property type="entry name" value="EAL"/>
    <property type="match status" value="1"/>
</dbReference>
<evidence type="ECO:0000256" key="2">
    <source>
        <dbReference type="SAM" id="Coils"/>
    </source>
</evidence>
<protein>
    <recommendedName>
        <fullName evidence="9">Response regulator receiver modulated diguanylate cyclase/phosphodiesterase</fullName>
    </recommendedName>
</protein>
<dbReference type="InterPro" id="IPR000014">
    <property type="entry name" value="PAS"/>
</dbReference>
<keyword evidence="8" id="KW-1185">Reference proteome</keyword>
<keyword evidence="1" id="KW-0597">Phosphoprotein</keyword>
<keyword evidence="2" id="KW-0175">Coiled coil</keyword>
<dbReference type="RefSeq" id="WP_173959955.1">
    <property type="nucleotide sequence ID" value="NZ_CBCSCC010000003.1"/>
</dbReference>
<dbReference type="InterPro" id="IPR052155">
    <property type="entry name" value="Biofilm_reg_signaling"/>
</dbReference>
<dbReference type="InterPro" id="IPR043128">
    <property type="entry name" value="Rev_trsase/Diguanyl_cyclase"/>
</dbReference>
<proteinExistence type="predicted"/>
<evidence type="ECO:0000259" key="6">
    <source>
        <dbReference type="PROSITE" id="PS50887"/>
    </source>
</evidence>
<evidence type="ECO:0000259" key="4">
    <source>
        <dbReference type="PROSITE" id="PS50112"/>
    </source>
</evidence>
<dbReference type="CDD" id="cd01949">
    <property type="entry name" value="GGDEF"/>
    <property type="match status" value="1"/>
</dbReference>
<dbReference type="SMART" id="SM00091">
    <property type="entry name" value="PAS"/>
    <property type="match status" value="1"/>
</dbReference>
<dbReference type="NCBIfam" id="TIGR00254">
    <property type="entry name" value="GGDEF"/>
    <property type="match status" value="1"/>
</dbReference>
<dbReference type="Pfam" id="PF00990">
    <property type="entry name" value="GGDEF"/>
    <property type="match status" value="1"/>
</dbReference>
<feature type="modified residue" description="4-aspartylphosphate" evidence="1">
    <location>
        <position position="58"/>
    </location>
</feature>
<feature type="domain" description="GGDEF" evidence="6">
    <location>
        <begin position="369"/>
        <end position="502"/>
    </location>
</feature>
<dbReference type="Pfam" id="PF00563">
    <property type="entry name" value="EAL"/>
    <property type="match status" value="1"/>
</dbReference>
<dbReference type="EMBL" id="CP028940">
    <property type="protein sequence ID" value="QKM60184.1"/>
    <property type="molecule type" value="Genomic_DNA"/>
</dbReference>
<dbReference type="SMART" id="SM00267">
    <property type="entry name" value="GGDEF"/>
    <property type="match status" value="1"/>
</dbReference>
<dbReference type="PANTHER" id="PTHR44757:SF2">
    <property type="entry name" value="BIOFILM ARCHITECTURE MAINTENANCE PROTEIN MBAA"/>
    <property type="match status" value="1"/>
</dbReference>
<name>A0A6M9PDV1_9BURK</name>
<dbReference type="GO" id="GO:0000160">
    <property type="term" value="P:phosphorelay signal transduction system"/>
    <property type="evidence" value="ECO:0007669"/>
    <property type="project" value="InterPro"/>
</dbReference>
<dbReference type="FunFam" id="3.20.20.450:FF:000001">
    <property type="entry name" value="Cyclic di-GMP phosphodiesterase yahA"/>
    <property type="match status" value="1"/>
</dbReference>
<evidence type="ECO:0000313" key="7">
    <source>
        <dbReference type="EMBL" id="QKM60184.1"/>
    </source>
</evidence>
<dbReference type="KEGG" id="pard:DN92_03510"/>
<evidence type="ECO:0000259" key="3">
    <source>
        <dbReference type="PROSITE" id="PS50110"/>
    </source>
</evidence>
<dbReference type="InterPro" id="IPR035919">
    <property type="entry name" value="EAL_sf"/>
</dbReference>
<dbReference type="PANTHER" id="PTHR44757">
    <property type="entry name" value="DIGUANYLATE CYCLASE DGCP"/>
    <property type="match status" value="1"/>
</dbReference>
<dbReference type="CDD" id="cd00130">
    <property type="entry name" value="PAS"/>
    <property type="match status" value="1"/>
</dbReference>
<dbReference type="SMART" id="SM00448">
    <property type="entry name" value="REC"/>
    <property type="match status" value="1"/>
</dbReference>
<feature type="domain" description="EAL" evidence="5">
    <location>
        <begin position="511"/>
        <end position="765"/>
    </location>
</feature>
<dbReference type="SUPFAM" id="SSF55073">
    <property type="entry name" value="Nucleotide cyclase"/>
    <property type="match status" value="1"/>
</dbReference>
<dbReference type="Pfam" id="PF00072">
    <property type="entry name" value="Response_reg"/>
    <property type="match status" value="1"/>
</dbReference>
<dbReference type="InterPro" id="IPR029787">
    <property type="entry name" value="Nucleotide_cyclase"/>
</dbReference>
<dbReference type="SUPFAM" id="SSF52172">
    <property type="entry name" value="CheY-like"/>
    <property type="match status" value="1"/>
</dbReference>
<dbReference type="InterPro" id="IPR035965">
    <property type="entry name" value="PAS-like_dom_sf"/>
</dbReference>
<feature type="domain" description="PAS" evidence="4">
    <location>
        <begin position="211"/>
        <end position="279"/>
    </location>
</feature>
<organism evidence="7 8">
    <name type="scientific">Polynucleobacter arcticus</name>
    <dbReference type="NCBI Taxonomy" id="1743165"/>
    <lineage>
        <taxon>Bacteria</taxon>
        <taxon>Pseudomonadati</taxon>
        <taxon>Pseudomonadota</taxon>
        <taxon>Betaproteobacteria</taxon>
        <taxon>Burkholderiales</taxon>
        <taxon>Burkholderiaceae</taxon>
        <taxon>Polynucleobacter</taxon>
    </lineage>
</organism>
<dbReference type="PROSITE" id="PS50887">
    <property type="entry name" value="GGDEF"/>
    <property type="match status" value="1"/>
</dbReference>
<dbReference type="InterPro" id="IPR001633">
    <property type="entry name" value="EAL_dom"/>
</dbReference>
<dbReference type="InterPro" id="IPR001789">
    <property type="entry name" value="Sig_transdc_resp-reg_receiver"/>
</dbReference>
<dbReference type="SMART" id="SM00052">
    <property type="entry name" value="EAL"/>
    <property type="match status" value="1"/>
</dbReference>
<reference evidence="7 8" key="1">
    <citation type="submission" date="2018-04" db="EMBL/GenBank/DDBJ databases">
        <title>Polynucleobacter sp. UK-Long2-W17 genome.</title>
        <authorList>
            <person name="Hahn M.W."/>
        </authorList>
    </citation>
    <scope>NUCLEOTIDE SEQUENCE [LARGE SCALE GENOMIC DNA]</scope>
    <source>
        <strain evidence="7 8">UK-Long2-W17</strain>
    </source>
</reference>
<evidence type="ECO:0008006" key="9">
    <source>
        <dbReference type="Google" id="ProtNLM"/>
    </source>
</evidence>